<dbReference type="EMBL" id="CAJVPJ010004626">
    <property type="protein sequence ID" value="CAG8653987.1"/>
    <property type="molecule type" value="Genomic_DNA"/>
</dbReference>
<accession>A0A9N9DWU4</accession>
<name>A0A9N9DWU4_9GLOM</name>
<reference evidence="1" key="1">
    <citation type="submission" date="2021-06" db="EMBL/GenBank/DDBJ databases">
        <authorList>
            <person name="Kallberg Y."/>
            <person name="Tangrot J."/>
            <person name="Rosling A."/>
        </authorList>
    </citation>
    <scope>NUCLEOTIDE SEQUENCE</scope>
    <source>
        <strain evidence="1">IA702</strain>
    </source>
</reference>
<protein>
    <submittedName>
        <fullName evidence="1">3776_t:CDS:1</fullName>
    </submittedName>
</protein>
<dbReference type="AlphaFoldDB" id="A0A9N9DWU4"/>
<evidence type="ECO:0000313" key="1">
    <source>
        <dbReference type="EMBL" id="CAG8653987.1"/>
    </source>
</evidence>
<comment type="caution">
    <text evidence="1">The sequence shown here is derived from an EMBL/GenBank/DDBJ whole genome shotgun (WGS) entry which is preliminary data.</text>
</comment>
<dbReference type="Proteomes" id="UP000789572">
    <property type="component" value="Unassembled WGS sequence"/>
</dbReference>
<keyword evidence="2" id="KW-1185">Reference proteome</keyword>
<organism evidence="1 2">
    <name type="scientific">Paraglomus occultum</name>
    <dbReference type="NCBI Taxonomy" id="144539"/>
    <lineage>
        <taxon>Eukaryota</taxon>
        <taxon>Fungi</taxon>
        <taxon>Fungi incertae sedis</taxon>
        <taxon>Mucoromycota</taxon>
        <taxon>Glomeromycotina</taxon>
        <taxon>Glomeromycetes</taxon>
        <taxon>Paraglomerales</taxon>
        <taxon>Paraglomeraceae</taxon>
        <taxon>Paraglomus</taxon>
    </lineage>
</organism>
<feature type="non-terminal residue" evidence="1">
    <location>
        <position position="1"/>
    </location>
</feature>
<feature type="non-terminal residue" evidence="1">
    <location>
        <position position="62"/>
    </location>
</feature>
<proteinExistence type="predicted"/>
<gene>
    <name evidence="1" type="ORF">POCULU_LOCUS10102</name>
</gene>
<evidence type="ECO:0000313" key="2">
    <source>
        <dbReference type="Proteomes" id="UP000789572"/>
    </source>
</evidence>
<sequence length="62" mass="7282">PFQFENWGVELGQVWDVPKKRWGKRCIYSPSSVTELKWKFARKPSSLTTFVAKSAPPQHYKQ</sequence>